<dbReference type="PANTHER" id="PTHR48066">
    <property type="entry name" value="CARNOSINE SYNTHASE 1"/>
    <property type="match status" value="1"/>
</dbReference>
<dbReference type="GO" id="GO:0005524">
    <property type="term" value="F:ATP binding"/>
    <property type="evidence" value="ECO:0007669"/>
    <property type="project" value="UniProtKB-UniRule"/>
</dbReference>
<keyword evidence="5" id="KW-1185">Reference proteome</keyword>
<organism evidence="4 5">
    <name type="scientific">Poecile atricapillus</name>
    <name type="common">Black-capped chickadee</name>
    <name type="synonym">Parus atricapillus</name>
    <dbReference type="NCBI Taxonomy" id="48891"/>
    <lineage>
        <taxon>Eukaryota</taxon>
        <taxon>Metazoa</taxon>
        <taxon>Chordata</taxon>
        <taxon>Craniata</taxon>
        <taxon>Vertebrata</taxon>
        <taxon>Euteleostomi</taxon>
        <taxon>Archelosauria</taxon>
        <taxon>Archosauria</taxon>
        <taxon>Dinosauria</taxon>
        <taxon>Saurischia</taxon>
        <taxon>Theropoda</taxon>
        <taxon>Coelurosauria</taxon>
        <taxon>Aves</taxon>
        <taxon>Neognathae</taxon>
        <taxon>Neoaves</taxon>
        <taxon>Telluraves</taxon>
        <taxon>Australaves</taxon>
        <taxon>Passeriformes</taxon>
        <taxon>Paridae</taxon>
        <taxon>Poecile</taxon>
    </lineage>
</organism>
<feature type="non-terminal residue" evidence="4">
    <location>
        <position position="894"/>
    </location>
</feature>
<dbReference type="Gene3D" id="3.30.470.20">
    <property type="entry name" value="ATP-grasp fold, B domain"/>
    <property type="match status" value="1"/>
</dbReference>
<dbReference type="GO" id="GO:0035499">
    <property type="term" value="P:carnosine biosynthetic process"/>
    <property type="evidence" value="ECO:0007669"/>
    <property type="project" value="InterPro"/>
</dbReference>
<evidence type="ECO:0000256" key="1">
    <source>
        <dbReference type="PROSITE-ProRule" id="PRU00409"/>
    </source>
</evidence>
<dbReference type="GO" id="GO:0016887">
    <property type="term" value="F:ATP hydrolysis activity"/>
    <property type="evidence" value="ECO:0007669"/>
    <property type="project" value="InterPro"/>
</dbReference>
<dbReference type="InterPro" id="IPR011761">
    <property type="entry name" value="ATP-grasp"/>
</dbReference>
<dbReference type="PANTHER" id="PTHR48066:SF1">
    <property type="entry name" value="CARNOSINE SYNTHASE 1"/>
    <property type="match status" value="1"/>
</dbReference>
<dbReference type="GO" id="GO:0046872">
    <property type="term" value="F:metal ion binding"/>
    <property type="evidence" value="ECO:0007669"/>
    <property type="project" value="InterPro"/>
</dbReference>
<reference evidence="4 5" key="1">
    <citation type="submission" date="2019-09" db="EMBL/GenBank/DDBJ databases">
        <title>Bird 10,000 Genomes (B10K) Project - Family phase.</title>
        <authorList>
            <person name="Zhang G."/>
        </authorList>
    </citation>
    <scope>NUCLEOTIDE SEQUENCE [LARGE SCALE GENOMIC DNA]</scope>
    <source>
        <strain evidence="4">OUT-0023</strain>
        <tissue evidence="4">Blood</tissue>
    </source>
</reference>
<dbReference type="Gene3D" id="3.40.50.20">
    <property type="match status" value="1"/>
</dbReference>
<evidence type="ECO:0000259" key="3">
    <source>
        <dbReference type="PROSITE" id="PS50975"/>
    </source>
</evidence>
<dbReference type="AlphaFoldDB" id="A0A7K7QM16"/>
<sequence length="894" mass="94140">IPLAGFGPLDMTVCILGSPTPFLPVLLEGGTRCPGGCAMVLCLSPTWASRVPSETSPGAWSLLLSRGVSFKVGGHSALETFVPPRRANYVTGTFAPGDPESGWVGELARDLDCPTGGSVPLAHRLEDTLVARWVLAARANLPVPPTLAFVLGTRGDLPAEPVAPGVRLVRLEDPHGQQSLVQEEVGAFLGGTAMEPYGQVGTGGVGGGGGTGDTGGHGDVHAGGGVAVRVAASPKSPQRRGRTGRAAPSPLGGRACPVPCPPGSPAPRLPMALRICTLVCRSWGDRPQLCQVACAVGRAESPVRHGAALPQGLDSSLQQWGVVAPSQRQALATRLREATEAAMAALLATEAELSPQQRGGTRAHTDILGEHGAGDTAGARGHPAVLSAVSPSPSPGVDFLLACVDESLELVALATNSQRCLETCALAEAMGRGVGEPRGDLPRLLAEAMLHRAQCHLVEGKDILLIGAGGVSKSFVWEAARDYGLRIHLVESDPEHFAAGLVQTFLPYDSREHRRDEEHAERVLELLRSRGLRPHACLSYWDDCVVLAALVCQGLGLRGPAPAAVRVAKQKSRTHRHLQRCRRGRPPPAAFAVPCRRLQSHGDVERAASAVPFPAVAKLEFGAGAVGVRLVENAGQCHAHAARLWRDLRDDADHPGIGLGWGNAMLLMEYVPGTEHDVDLVVFEGRLLGAWVSDNGPTRVPAFLETAACLPSCLPADRQAQLVRAALECCRACGLRDGVFNVELKLGPAGPRLLEINPRMGGFYLRDWIREVYGPDLLLAAVLVALGVPPVLPARPAARTHLAGVMCLGSEHGEILAGGGGMEALRELHGRGLVRLNRLFEEPEGAGEYEEPLLSVACSGATLAEACERLLGLCQGLGIDSPRYPVEHFLSHFK</sequence>
<dbReference type="GO" id="GO:0047730">
    <property type="term" value="F:carnosine synthase activity"/>
    <property type="evidence" value="ECO:0007669"/>
    <property type="project" value="InterPro"/>
</dbReference>
<dbReference type="GO" id="GO:0102102">
    <property type="term" value="F:homocarnosine synthase activity"/>
    <property type="evidence" value="ECO:0007669"/>
    <property type="project" value="TreeGrafter"/>
</dbReference>
<accession>A0A7K7QM16</accession>
<gene>
    <name evidence="4" type="primary">Carns1</name>
    <name evidence="4" type="ORF">POEATR_R14994</name>
</gene>
<dbReference type="FunFam" id="3.30.470.20:FF:000040">
    <property type="entry name" value="Carnosine synthase 1"/>
    <property type="match status" value="1"/>
</dbReference>
<protein>
    <submittedName>
        <fullName evidence="4">CRNS1 synthase</fullName>
    </submittedName>
</protein>
<keyword evidence="1" id="KW-0067">ATP-binding</keyword>
<feature type="non-terminal residue" evidence="4">
    <location>
        <position position="1"/>
    </location>
</feature>
<proteinExistence type="predicted"/>
<feature type="region of interest" description="Disordered" evidence="2">
    <location>
        <begin position="232"/>
        <end position="253"/>
    </location>
</feature>
<feature type="domain" description="ATP-grasp" evidence="3">
    <location>
        <begin position="585"/>
        <end position="786"/>
    </location>
</feature>
<dbReference type="PROSITE" id="PS50975">
    <property type="entry name" value="ATP_GRASP"/>
    <property type="match status" value="1"/>
</dbReference>
<dbReference type="EMBL" id="VZSS01000033">
    <property type="protein sequence ID" value="NWZ80948.1"/>
    <property type="molecule type" value="Genomic_DNA"/>
</dbReference>
<comment type="caution">
    <text evidence="4">The sequence shown here is derived from an EMBL/GenBank/DDBJ whole genome shotgun (WGS) entry which is preliminary data.</text>
</comment>
<dbReference type="Pfam" id="PF15632">
    <property type="entry name" value="ATPgrasp_Ter"/>
    <property type="match status" value="1"/>
</dbReference>
<evidence type="ECO:0000256" key="2">
    <source>
        <dbReference type="SAM" id="MobiDB-lite"/>
    </source>
</evidence>
<dbReference type="Proteomes" id="UP000540071">
    <property type="component" value="Unassembled WGS sequence"/>
</dbReference>
<name>A0A7K7QM16_POEAT</name>
<dbReference type="InterPro" id="IPR031046">
    <property type="entry name" value="CARNS1"/>
</dbReference>
<keyword evidence="1" id="KW-0547">Nucleotide-binding</keyword>
<evidence type="ECO:0000313" key="5">
    <source>
        <dbReference type="Proteomes" id="UP000540071"/>
    </source>
</evidence>
<dbReference type="SUPFAM" id="SSF56059">
    <property type="entry name" value="Glutathione synthetase ATP-binding domain-like"/>
    <property type="match status" value="1"/>
</dbReference>
<evidence type="ECO:0000313" key="4">
    <source>
        <dbReference type="EMBL" id="NWZ80948.1"/>
    </source>
</evidence>